<evidence type="ECO:0000313" key="3">
    <source>
        <dbReference type="EMBL" id="DAC76525.1"/>
    </source>
</evidence>
<evidence type="ECO:0000313" key="1">
    <source>
        <dbReference type="EMBL" id="DAC75888.1"/>
    </source>
</evidence>
<reference evidence="2" key="8">
    <citation type="journal article" date="2018" name="J. ISSAAS">
        <title>In Silico Identification of Three Types of Integrative and Conjugative Elements (ICEs) in Elizabethkingia anophelis Strains Isolated from Around the World.</title>
        <authorList>
            <person name="Xu J."/>
            <person name="Pei D."/>
            <person name="Nicholson A."/>
            <person name="Lan Y."/>
            <person name="Xia Q."/>
        </authorList>
    </citation>
    <scope>NUCLEOTIDE SEQUENCE</scope>
</reference>
<gene>
    <name evidence="2" type="primary">ICEEaIII(12)_NUH11_34184_34017</name>
    <name evidence="1" type="synonym">ICEEaIII(11)_NUH6_48074_47907</name>
    <name evidence="3" type="synonym">ICEEaIII(7)_NUHP1_66357_66190</name>
</gene>
<reference evidence="2" key="7">
    <citation type="journal article" date="2017" name="Sci. Rep.">
        <title>Genomic features, phylogenetic relationships, and comparative genomics of Elizabethkingia anophelis strain EM361-97 isolated in Taiwan.</title>
        <authorList>
            <person name="Lin J.N."/>
            <person name="Lai C.H."/>
            <person name="Yang C.H."/>
            <person name="Huang Y.H."/>
            <person name="Lin H.H."/>
        </authorList>
    </citation>
    <scope>NUCLEOTIDE SEQUENCE</scope>
</reference>
<reference evidence="2" key="5">
    <citation type="journal article" date="2017" name="Genome Announc.">
        <title>Complete Circularized Genome Sequences of Four Strains of Elizabethkingia anophelis, Including Two Novel Strains Isolated from Wild-Caught Anopheles sinensis.</title>
        <authorList>
            <person name="Pei D."/>
            <person name="Nicholson A.C."/>
            <person name="Jiang J."/>
            <person name="Chen H."/>
            <person name="Whitney A.M."/>
            <person name="Villarma A."/>
            <person name="Bell M."/>
            <person name="Humrighouse B."/>
            <person name="Rowe L.A."/>
            <person name="Sheth M."/>
            <person name="Batra D."/>
            <person name="Juieng P."/>
            <person name="Loparev V.N."/>
            <person name="McQuiston J.R."/>
            <person name="Lan Y."/>
            <person name="Ma Y."/>
            <person name="Xu J."/>
        </authorList>
    </citation>
    <scope>NUCLEOTIDE SEQUENCE</scope>
</reference>
<dbReference type="EMBL" id="BK010613">
    <property type="protein sequence ID" value="DAC75888.1"/>
    <property type="molecule type" value="Genomic_DNA"/>
</dbReference>
<evidence type="ECO:0000313" key="2">
    <source>
        <dbReference type="EMBL" id="DAC75978.1"/>
    </source>
</evidence>
<reference evidence="2" key="2">
    <citation type="journal article" date="2014" name="PLoS ONE">
        <title>Insights from the genome annotation of Elizabethkingia anophelis from the malaria vector Anopheles gambiae.</title>
        <authorList>
            <person name="Kukutla P."/>
            <person name="Lindberg B.G."/>
            <person name="Pei D."/>
            <person name="Rayl M."/>
            <person name="Yu W."/>
            <person name="Steritz M."/>
            <person name="Faye I."/>
            <person name="Xu J."/>
        </authorList>
    </citation>
    <scope>NUCLEOTIDE SEQUENCE</scope>
</reference>
<sequence length="55" mass="6469">MIFCGSPSPFFASTPSIYEDFLFSQELMTVEKNFSYRNPHYSLVLYSIWQPPKIN</sequence>
<proteinExistence type="predicted"/>
<dbReference type="EMBL" id="BK010614">
    <property type="protein sequence ID" value="DAC75978.1"/>
    <property type="molecule type" value="Genomic_DNA"/>
</dbReference>
<reference evidence="2" key="6">
    <citation type="journal article" date="2017" name="Nat. Commun.">
        <title>Evolutionary dynamics and genomic features of the Elizabethkingia anophelis 2015 to 2016 Wisconsin outbreak strain.</title>
        <authorList>
            <person name="Perrin A."/>
            <person name="Larsonneur E."/>
            <person name="Nicholson A.C."/>
            <person name="Edwards D.J."/>
            <person name="Gundlach K.M."/>
            <person name="Whitney A.M."/>
            <person name="Gulvik C.A."/>
            <person name="Bell M.E."/>
            <person name="Rendueles O."/>
            <person name="Cury J."/>
            <person name="Hugon P."/>
            <person name="Clermont D."/>
            <person name="Enouf V."/>
            <person name="Loparev V."/>
            <person name="Juieng P."/>
            <person name="Monson T."/>
            <person name="Warshauer D."/>
            <person name="Elbadawi L.I."/>
            <person name="Walters M.S."/>
            <person name="Crist M.B."/>
            <person name="Noble-Wang J."/>
            <person name="Borlaug G."/>
            <person name="Rocha E.P.C."/>
            <person name="Criscuolo A."/>
            <person name="Touchon M."/>
            <person name="Davis J.P."/>
            <person name="Holt K.E."/>
            <person name="McQuiston J.R."/>
            <person name="Brisse S."/>
        </authorList>
    </citation>
    <scope>NUCLEOTIDE SEQUENCE</scope>
</reference>
<accession>A0A455ZGS6</accession>
<organism evidence="2">
    <name type="scientific">Elizabethkingia anophelis</name>
    <dbReference type="NCBI Taxonomy" id="1117645"/>
    <lineage>
        <taxon>Bacteria</taxon>
        <taxon>Pseudomonadati</taxon>
        <taxon>Bacteroidota</taxon>
        <taxon>Flavobacteriia</taxon>
        <taxon>Flavobacteriales</taxon>
        <taxon>Weeksellaceae</taxon>
        <taxon>Elizabethkingia</taxon>
    </lineage>
</organism>
<dbReference type="EMBL" id="BK010625">
    <property type="protein sequence ID" value="DAC76525.1"/>
    <property type="molecule type" value="Genomic_DNA"/>
</dbReference>
<reference evidence="2" key="3">
    <citation type="journal article" date="2016" name="Genome Announc.">
        <title>Complete Genome Sequences of Four Strains from the 2015-2016 Elizabethkingia anophelis Outbreak.</title>
        <authorList>
            <person name="Nicholson A.C."/>
            <person name="Whitney A.M."/>
            <person name="Emery B.D."/>
            <person name="Bell M.E."/>
            <person name="Gartin J.T."/>
            <person name="Humrighouse B.W."/>
            <person name="Loparev V.N."/>
            <person name="Batra D."/>
            <person name="Sheth M."/>
            <person name="Rowe L.A."/>
            <person name="Juieng P."/>
            <person name="Knipe K."/>
            <person name="Gulvik C."/>
            <person name="McQuiston J.R."/>
        </authorList>
    </citation>
    <scope>NUCLEOTIDE SEQUENCE</scope>
</reference>
<reference evidence="2" key="4">
    <citation type="journal article" date="2016" name="Sci. Rep.">
        <title>Genomic epidemiology and global diversity of the emerging bacterial pathogen Elizabethkingia anophelis.</title>
        <authorList>
            <person name="Breurec S."/>
            <person name="Criscuolo A."/>
            <person name="Diancourt L."/>
            <person name="Rendueles O."/>
            <person name="Vandenbogaert M."/>
            <person name="Passet V."/>
            <person name="Caro V."/>
            <person name="Rocha E.P."/>
            <person name="Touchon M."/>
            <person name="Brisse S."/>
        </authorList>
    </citation>
    <scope>NUCLEOTIDE SEQUENCE</scope>
</reference>
<reference evidence="2" key="1">
    <citation type="journal article" date="2014" name="Genome Biol. Evol.">
        <title>Comparative genomic analysis of malaria mosquito vector-associated novel pathogen Elizabethkingia anophelis.</title>
        <authorList>
            <person name="Teo J."/>
            <person name="Tan S.Y."/>
            <person name="Liu Y."/>
            <person name="Tay M."/>
            <person name="Ding Y."/>
            <person name="Li Y."/>
            <person name="Kjelleberg S."/>
            <person name="Givskov M."/>
            <person name="Lin R.T."/>
            <person name="Yang L."/>
        </authorList>
    </citation>
    <scope>NUCLEOTIDE SEQUENCE</scope>
</reference>
<protein>
    <submittedName>
        <fullName evidence="2">Uncharacterized protein</fullName>
    </submittedName>
</protein>
<dbReference type="AlphaFoldDB" id="A0A455ZGS6"/>
<name>A0A455ZGS6_9FLAO</name>